<name>A0A8S5RR82_9CAUD</name>
<sequence>MRNLRQKEDGYVYCIADVSEYVEKAVQIVEQWAKDHPVKTRQSEFLKMFPNAKLDSNGVLAIRPCDIDSKCCTDDDYLSKCGTCAKDYWLTEVTDND</sequence>
<dbReference type="EMBL" id="BK033130">
    <property type="protein sequence ID" value="DAE46932.1"/>
    <property type="molecule type" value="Genomic_DNA"/>
</dbReference>
<organism evidence="1">
    <name type="scientific">Ackermannviridae sp</name>
    <dbReference type="NCBI Taxonomy" id="2831612"/>
    <lineage>
        <taxon>Viruses</taxon>
        <taxon>Duplodnaviria</taxon>
        <taxon>Heunggongvirae</taxon>
        <taxon>Uroviricota</taxon>
        <taxon>Caudoviricetes</taxon>
        <taxon>Pantevenvirales</taxon>
        <taxon>Ackermannviridae</taxon>
    </lineage>
</organism>
<reference evidence="1" key="1">
    <citation type="journal article" date="2021" name="Proc. Natl. Acad. Sci. U.S.A.">
        <title>A Catalog of Tens of Thousands of Viruses from Human Metagenomes Reveals Hidden Associations with Chronic Diseases.</title>
        <authorList>
            <person name="Tisza M.J."/>
            <person name="Buck C.B."/>
        </authorList>
    </citation>
    <scope>NUCLEOTIDE SEQUENCE</scope>
    <source>
        <strain evidence="1">CtuoI59</strain>
    </source>
</reference>
<accession>A0A8S5RR82</accession>
<protein>
    <submittedName>
        <fullName evidence="1">Uncharacterized protein</fullName>
    </submittedName>
</protein>
<evidence type="ECO:0000313" key="1">
    <source>
        <dbReference type="EMBL" id="DAE46932.1"/>
    </source>
</evidence>
<proteinExistence type="predicted"/>